<evidence type="ECO:0000313" key="3">
    <source>
        <dbReference type="Proteomes" id="UP000838686"/>
    </source>
</evidence>
<keyword evidence="1" id="KW-1133">Transmembrane helix</keyword>
<accession>A0ABN8GM74</accession>
<sequence>MTVVYLVSITIVAMLILLMEWGSIPQNSLKERAAYLAMTGGGWLLAVILILAPDLSSPSEWIAIIFKPFTRLFG</sequence>
<keyword evidence="1" id="KW-0812">Transmembrane</keyword>
<proteinExistence type="predicted"/>
<keyword evidence="1" id="KW-0472">Membrane</keyword>
<feature type="transmembrane region" description="Helical" evidence="1">
    <location>
        <begin position="34"/>
        <end position="52"/>
    </location>
</feature>
<evidence type="ECO:0000256" key="1">
    <source>
        <dbReference type="SAM" id="Phobius"/>
    </source>
</evidence>
<dbReference type="EMBL" id="CAKMMF010000015">
    <property type="protein sequence ID" value="CAH1209020.1"/>
    <property type="molecule type" value="Genomic_DNA"/>
</dbReference>
<protein>
    <submittedName>
        <fullName evidence="2">Uncharacterized protein</fullName>
    </submittedName>
</protein>
<organism evidence="2 3">
    <name type="scientific">Paenibacillus plantiphilus</name>
    <dbReference type="NCBI Taxonomy" id="2905650"/>
    <lineage>
        <taxon>Bacteria</taxon>
        <taxon>Bacillati</taxon>
        <taxon>Bacillota</taxon>
        <taxon>Bacilli</taxon>
        <taxon>Bacillales</taxon>
        <taxon>Paenibacillaceae</taxon>
        <taxon>Paenibacillus</taxon>
    </lineage>
</organism>
<evidence type="ECO:0000313" key="2">
    <source>
        <dbReference type="EMBL" id="CAH1209020.1"/>
    </source>
</evidence>
<name>A0ABN8GM74_9BACL</name>
<gene>
    <name evidence="2" type="ORF">PAECIP111893_02960</name>
</gene>
<dbReference type="RefSeq" id="WP_236343324.1">
    <property type="nucleotide sequence ID" value="NZ_CAKMMF010000015.1"/>
</dbReference>
<comment type="caution">
    <text evidence="2">The sequence shown here is derived from an EMBL/GenBank/DDBJ whole genome shotgun (WGS) entry which is preliminary data.</text>
</comment>
<feature type="transmembrane region" description="Helical" evidence="1">
    <location>
        <begin position="6"/>
        <end position="22"/>
    </location>
</feature>
<dbReference type="Proteomes" id="UP000838686">
    <property type="component" value="Unassembled WGS sequence"/>
</dbReference>
<keyword evidence="3" id="KW-1185">Reference proteome</keyword>
<reference evidence="2" key="1">
    <citation type="submission" date="2022-01" db="EMBL/GenBank/DDBJ databases">
        <authorList>
            <person name="Criscuolo A."/>
        </authorList>
    </citation>
    <scope>NUCLEOTIDE SEQUENCE</scope>
    <source>
        <strain evidence="2">CIP111893</strain>
    </source>
</reference>